<dbReference type="GO" id="GO:0016747">
    <property type="term" value="F:acyltransferase activity, transferring groups other than amino-acyl groups"/>
    <property type="evidence" value="ECO:0007669"/>
    <property type="project" value="InterPro"/>
</dbReference>
<dbReference type="CDD" id="cd04301">
    <property type="entry name" value="NAT_SF"/>
    <property type="match status" value="1"/>
</dbReference>
<dbReference type="InterPro" id="IPR016181">
    <property type="entry name" value="Acyl_CoA_acyltransferase"/>
</dbReference>
<proteinExistence type="predicted"/>
<evidence type="ECO:0000313" key="3">
    <source>
        <dbReference type="Proteomes" id="UP001295420"/>
    </source>
</evidence>
<dbReference type="EMBL" id="CAKMTQ010000003">
    <property type="protein sequence ID" value="CAH1522613.1"/>
    <property type="molecule type" value="Genomic_DNA"/>
</dbReference>
<accession>A0AAU9Q189</accession>
<gene>
    <name evidence="2" type="ORF">THF1D04_110055</name>
</gene>
<name>A0AAU9Q189_9VIBR</name>
<organism evidence="2 3">
    <name type="scientific">Vibrio owensii</name>
    <dbReference type="NCBI Taxonomy" id="696485"/>
    <lineage>
        <taxon>Bacteria</taxon>
        <taxon>Pseudomonadati</taxon>
        <taxon>Pseudomonadota</taxon>
        <taxon>Gammaproteobacteria</taxon>
        <taxon>Vibrionales</taxon>
        <taxon>Vibrionaceae</taxon>
        <taxon>Vibrio</taxon>
    </lineage>
</organism>
<feature type="domain" description="N-acetyltransferase" evidence="1">
    <location>
        <begin position="9"/>
        <end position="144"/>
    </location>
</feature>
<evidence type="ECO:0000259" key="1">
    <source>
        <dbReference type="PROSITE" id="PS51186"/>
    </source>
</evidence>
<comment type="caution">
    <text evidence="2">The sequence shown here is derived from an EMBL/GenBank/DDBJ whole genome shotgun (WGS) entry which is preliminary data.</text>
</comment>
<dbReference type="PROSITE" id="PS51186">
    <property type="entry name" value="GNAT"/>
    <property type="match status" value="1"/>
</dbReference>
<sequence>MSTHWYLEMEIAINRITWQQAMPIRHQVLWPNKPVEHCHVEGDEEAEHYGAFVDDVLVGVVSIYLDDNQARLRKFAILPDYQGQGIGSSMVRYILVNLKLSPVEYFWCDARESALIFYERFGMHTEGERFYKSEVPYFKMKLAL</sequence>
<dbReference type="Gene3D" id="3.40.630.30">
    <property type="match status" value="1"/>
</dbReference>
<dbReference type="Pfam" id="PF13673">
    <property type="entry name" value="Acetyltransf_10"/>
    <property type="match status" value="1"/>
</dbReference>
<dbReference type="InterPro" id="IPR000182">
    <property type="entry name" value="GNAT_dom"/>
</dbReference>
<dbReference type="AlphaFoldDB" id="A0AAU9Q189"/>
<protein>
    <submittedName>
        <fullName evidence="2">N-acetyltransferase domain-containing protein</fullName>
    </submittedName>
</protein>
<dbReference type="Proteomes" id="UP001295420">
    <property type="component" value="Unassembled WGS sequence"/>
</dbReference>
<evidence type="ECO:0000313" key="2">
    <source>
        <dbReference type="EMBL" id="CAH1522613.1"/>
    </source>
</evidence>
<dbReference type="SUPFAM" id="SSF55729">
    <property type="entry name" value="Acyl-CoA N-acyltransferases (Nat)"/>
    <property type="match status" value="1"/>
</dbReference>
<reference evidence="2" key="1">
    <citation type="submission" date="2022-01" db="EMBL/GenBank/DDBJ databases">
        <authorList>
            <person name="Lagorce A."/>
        </authorList>
    </citation>
    <scope>NUCLEOTIDE SEQUENCE</scope>
    <source>
        <strain evidence="2">Th15_F1_D04</strain>
    </source>
</reference>